<keyword evidence="1" id="KW-0812">Transmembrane</keyword>
<feature type="transmembrane region" description="Helical" evidence="1">
    <location>
        <begin position="244"/>
        <end position="265"/>
    </location>
</feature>
<proteinExistence type="predicted"/>
<dbReference type="Proteomes" id="UP000037247">
    <property type="component" value="Unassembled WGS sequence"/>
</dbReference>
<name>A0ABR5IF25_9ACTN</name>
<evidence type="ECO:0000256" key="1">
    <source>
        <dbReference type="SAM" id="Phobius"/>
    </source>
</evidence>
<feature type="transmembrane region" description="Helical" evidence="1">
    <location>
        <begin position="220"/>
        <end position="238"/>
    </location>
</feature>
<dbReference type="PANTHER" id="PTHR35797">
    <property type="entry name" value="PROTEASE-RELATED"/>
    <property type="match status" value="1"/>
</dbReference>
<evidence type="ECO:0000313" key="4">
    <source>
        <dbReference type="Proteomes" id="UP000037247"/>
    </source>
</evidence>
<reference evidence="3 4" key="1">
    <citation type="submission" date="2015-05" db="EMBL/GenBank/DDBJ databases">
        <title>Draft genome sequence of the bacterium Gordonia jacobaea a new member of the Gordonia genus.</title>
        <authorList>
            <person name="Jimenez-Galisteo G."/>
            <person name="Dominguez A."/>
            <person name="Munoz E."/>
            <person name="Vinas M."/>
        </authorList>
    </citation>
    <scope>NUCLEOTIDE SEQUENCE [LARGE SCALE GENOMIC DNA]</scope>
    <source>
        <strain evidence="4">mv1</strain>
    </source>
</reference>
<feature type="transmembrane region" description="Helical" evidence="1">
    <location>
        <begin position="163"/>
        <end position="181"/>
    </location>
</feature>
<feature type="domain" description="CAAX prenyl protease 2/Lysostaphin resistance protein A-like" evidence="2">
    <location>
        <begin position="133"/>
        <end position="234"/>
    </location>
</feature>
<protein>
    <submittedName>
        <fullName evidence="3">Abortive infection protein</fullName>
    </submittedName>
</protein>
<dbReference type="PANTHER" id="PTHR35797:SF1">
    <property type="entry name" value="PROTEASE"/>
    <property type="match status" value="1"/>
</dbReference>
<keyword evidence="1" id="KW-0472">Membrane</keyword>
<gene>
    <name evidence="3" type="ORF">ABW18_08745</name>
</gene>
<accession>A0ABR5IF25</accession>
<keyword evidence="4" id="KW-1185">Reference proteome</keyword>
<dbReference type="InterPro" id="IPR042150">
    <property type="entry name" value="MmRce1-like"/>
</dbReference>
<dbReference type="InterPro" id="IPR003675">
    <property type="entry name" value="Rce1/LyrA-like_dom"/>
</dbReference>
<comment type="caution">
    <text evidence="3">The sequence shown here is derived from an EMBL/GenBank/DDBJ whole genome shotgun (WGS) entry which is preliminary data.</text>
</comment>
<feature type="transmembrane region" description="Helical" evidence="1">
    <location>
        <begin position="193"/>
        <end position="213"/>
    </location>
</feature>
<feature type="transmembrane region" description="Helical" evidence="1">
    <location>
        <begin position="87"/>
        <end position="110"/>
    </location>
</feature>
<feature type="transmembrane region" description="Helical" evidence="1">
    <location>
        <begin position="47"/>
        <end position="66"/>
    </location>
</feature>
<feature type="transmembrane region" description="Helical" evidence="1">
    <location>
        <begin position="12"/>
        <end position="35"/>
    </location>
</feature>
<evidence type="ECO:0000259" key="2">
    <source>
        <dbReference type="Pfam" id="PF02517"/>
    </source>
</evidence>
<dbReference type="RefSeq" id="WP_049698538.1">
    <property type="nucleotide sequence ID" value="NZ_LDTZ01000015.1"/>
</dbReference>
<dbReference type="EMBL" id="LDTZ01000015">
    <property type="protein sequence ID" value="KNA92203.1"/>
    <property type="molecule type" value="Genomic_DNA"/>
</dbReference>
<sequence length="277" mass="30398">MSHGETPAESRRGAVVVFVIVSFAVTWLIWLPILITARTDGLGSMPWTFFLGSAGPACGAVAAAMWEGGTQGVRQWARRTFAVNFRPIWWLVAIGMPVAYGVIAYVVSAIVTGEWPDLDQFGATEKLPGLAWPIVMAVWILTFGVGEEAGWRGWLLPTLSRRMSIFWAAAVVAVVWIAWHLPAFYFNPTYMEMGAGIVGWTLALFCGSYLLAWMAAGANWSIIPVLIWHAGFDLLTAADQSAGIIASTISAIVMVQGFLCAVYLWRRRRDAHRRCTA</sequence>
<organism evidence="3 4">
    <name type="scientific">Gordonia jacobaea</name>
    <dbReference type="NCBI Taxonomy" id="122202"/>
    <lineage>
        <taxon>Bacteria</taxon>
        <taxon>Bacillati</taxon>
        <taxon>Actinomycetota</taxon>
        <taxon>Actinomycetes</taxon>
        <taxon>Mycobacteriales</taxon>
        <taxon>Gordoniaceae</taxon>
        <taxon>Gordonia</taxon>
    </lineage>
</organism>
<feature type="transmembrane region" description="Helical" evidence="1">
    <location>
        <begin position="130"/>
        <end position="151"/>
    </location>
</feature>
<evidence type="ECO:0000313" key="3">
    <source>
        <dbReference type="EMBL" id="KNA92203.1"/>
    </source>
</evidence>
<dbReference type="Pfam" id="PF02517">
    <property type="entry name" value="Rce1-like"/>
    <property type="match status" value="1"/>
</dbReference>
<keyword evidence="1" id="KW-1133">Transmembrane helix</keyword>